<keyword evidence="1" id="KW-1133">Transmembrane helix</keyword>
<accession>A0A9D5H4Y0</accession>
<gene>
    <name evidence="2" type="ORF">J5N97_028527</name>
</gene>
<proteinExistence type="predicted"/>
<evidence type="ECO:0000313" key="2">
    <source>
        <dbReference type="EMBL" id="KAJ0963405.1"/>
    </source>
</evidence>
<dbReference type="Proteomes" id="UP001085076">
    <property type="component" value="Miscellaneous, Linkage group lg09"/>
</dbReference>
<dbReference type="PANTHER" id="PTHR31061:SF24">
    <property type="entry name" value="LD22376P"/>
    <property type="match status" value="1"/>
</dbReference>
<keyword evidence="3" id="KW-1185">Reference proteome</keyword>
<organism evidence="2 3">
    <name type="scientific">Dioscorea zingiberensis</name>
    <dbReference type="NCBI Taxonomy" id="325984"/>
    <lineage>
        <taxon>Eukaryota</taxon>
        <taxon>Viridiplantae</taxon>
        <taxon>Streptophyta</taxon>
        <taxon>Embryophyta</taxon>
        <taxon>Tracheophyta</taxon>
        <taxon>Spermatophyta</taxon>
        <taxon>Magnoliopsida</taxon>
        <taxon>Liliopsida</taxon>
        <taxon>Dioscoreales</taxon>
        <taxon>Dioscoreaceae</taxon>
        <taxon>Dioscorea</taxon>
    </lineage>
</organism>
<name>A0A9D5H4Y0_9LILI</name>
<evidence type="ECO:0000256" key="1">
    <source>
        <dbReference type="SAM" id="Phobius"/>
    </source>
</evidence>
<sequence>MSYKEKNPLPPNAPSWCQAPFDPERVLSFMIVVVTCLIWLQFGRVIVHLKDHREKIVHWTGPSLGLLKLGFVLDFFGIKRVQMS</sequence>
<dbReference type="PANTHER" id="PTHR31061">
    <property type="entry name" value="LD22376P"/>
    <property type="match status" value="1"/>
</dbReference>
<evidence type="ECO:0000313" key="3">
    <source>
        <dbReference type="Proteomes" id="UP001085076"/>
    </source>
</evidence>
<feature type="transmembrane region" description="Helical" evidence="1">
    <location>
        <begin position="26"/>
        <end position="47"/>
    </location>
</feature>
<reference evidence="2" key="1">
    <citation type="submission" date="2021-03" db="EMBL/GenBank/DDBJ databases">
        <authorList>
            <person name="Li Z."/>
            <person name="Yang C."/>
        </authorList>
    </citation>
    <scope>NUCLEOTIDE SEQUENCE</scope>
    <source>
        <strain evidence="2">Dzin_1.0</strain>
        <tissue evidence="2">Leaf</tissue>
    </source>
</reference>
<keyword evidence="1" id="KW-0812">Transmembrane</keyword>
<dbReference type="EMBL" id="JAGGNH010000009">
    <property type="protein sequence ID" value="KAJ0963405.1"/>
    <property type="molecule type" value="Genomic_DNA"/>
</dbReference>
<dbReference type="AlphaFoldDB" id="A0A9D5H4Y0"/>
<keyword evidence="1" id="KW-0472">Membrane</keyword>
<comment type="caution">
    <text evidence="2">The sequence shown here is derived from an EMBL/GenBank/DDBJ whole genome shotgun (WGS) entry which is preliminary data.</text>
</comment>
<protein>
    <submittedName>
        <fullName evidence="2">Uncharacterized protein</fullName>
    </submittedName>
</protein>
<reference evidence="2" key="2">
    <citation type="journal article" date="2022" name="Hortic Res">
        <title>The genome of Dioscorea zingiberensis sheds light on the biosynthesis, origin and evolution of the medicinally important diosgenin saponins.</title>
        <authorList>
            <person name="Li Y."/>
            <person name="Tan C."/>
            <person name="Li Z."/>
            <person name="Guo J."/>
            <person name="Li S."/>
            <person name="Chen X."/>
            <person name="Wang C."/>
            <person name="Dai X."/>
            <person name="Yang H."/>
            <person name="Song W."/>
            <person name="Hou L."/>
            <person name="Xu J."/>
            <person name="Tong Z."/>
            <person name="Xu A."/>
            <person name="Yuan X."/>
            <person name="Wang W."/>
            <person name="Yang Q."/>
            <person name="Chen L."/>
            <person name="Sun Z."/>
            <person name="Wang K."/>
            <person name="Pan B."/>
            <person name="Chen J."/>
            <person name="Bao Y."/>
            <person name="Liu F."/>
            <person name="Qi X."/>
            <person name="Gang D.R."/>
            <person name="Wen J."/>
            <person name="Li J."/>
        </authorList>
    </citation>
    <scope>NUCLEOTIDE SEQUENCE</scope>
    <source>
        <strain evidence="2">Dzin_1.0</strain>
    </source>
</reference>
<feature type="transmembrane region" description="Helical" evidence="1">
    <location>
        <begin position="59"/>
        <end position="78"/>
    </location>
</feature>
<dbReference type="OrthoDB" id="784993at2759"/>